<dbReference type="Gene3D" id="3.40.630.30">
    <property type="match status" value="1"/>
</dbReference>
<dbReference type="InterPro" id="IPR000182">
    <property type="entry name" value="GNAT_dom"/>
</dbReference>
<proteinExistence type="inferred from homology"/>
<gene>
    <name evidence="5" type="ORF">NX778_23400</name>
</gene>
<comment type="similarity">
    <text evidence="3">Belongs to the acetyltransferase family. RimJ subfamily.</text>
</comment>
<evidence type="ECO:0000256" key="2">
    <source>
        <dbReference type="ARBA" id="ARBA00023315"/>
    </source>
</evidence>
<dbReference type="SUPFAM" id="SSF55729">
    <property type="entry name" value="Acyl-CoA N-acyltransferases (Nat)"/>
    <property type="match status" value="1"/>
</dbReference>
<keyword evidence="6" id="KW-1185">Reference proteome</keyword>
<dbReference type="PROSITE" id="PS51186">
    <property type="entry name" value="GNAT"/>
    <property type="match status" value="1"/>
</dbReference>
<evidence type="ECO:0000313" key="6">
    <source>
        <dbReference type="Proteomes" id="UP001204621"/>
    </source>
</evidence>
<keyword evidence="2 5" id="KW-0012">Acyltransferase</keyword>
<feature type="domain" description="N-acetyltransferase" evidence="4">
    <location>
        <begin position="28"/>
        <end position="182"/>
    </location>
</feature>
<evidence type="ECO:0000259" key="4">
    <source>
        <dbReference type="PROSITE" id="PS51186"/>
    </source>
</evidence>
<dbReference type="Proteomes" id="UP001204621">
    <property type="component" value="Unassembled WGS sequence"/>
</dbReference>
<evidence type="ECO:0000256" key="3">
    <source>
        <dbReference type="ARBA" id="ARBA00038502"/>
    </source>
</evidence>
<dbReference type="EC" id="2.3.1.-" evidence="5"/>
<comment type="caution">
    <text evidence="5">The sequence shown here is derived from an EMBL/GenBank/DDBJ whole genome shotgun (WGS) entry which is preliminary data.</text>
</comment>
<dbReference type="EMBL" id="JANUGU010000012">
    <property type="protein sequence ID" value="MCS0661026.1"/>
    <property type="molecule type" value="Genomic_DNA"/>
</dbReference>
<keyword evidence="1 5" id="KW-0808">Transferase</keyword>
<reference evidence="5 6" key="1">
    <citation type="submission" date="2022-08" db="EMBL/GenBank/DDBJ databases">
        <title>Reclassification of Massilia species as members of the genera Telluria, Duganella, Pseudoduganella, Mokoshia gen. nov. and Zemynaea gen. nov. using orthogonal and non-orthogonal genome-based approaches.</title>
        <authorList>
            <person name="Bowman J.P."/>
        </authorList>
    </citation>
    <scope>NUCLEOTIDE SEQUENCE [LARGE SCALE GENOMIC DNA]</scope>
    <source>
        <strain evidence="5 6">JCM 31606</strain>
    </source>
</reference>
<dbReference type="InterPro" id="IPR051531">
    <property type="entry name" value="N-acetyltransferase"/>
</dbReference>
<organism evidence="5 6">
    <name type="scientific">Massilia terrae</name>
    <dbReference type="NCBI Taxonomy" id="1811224"/>
    <lineage>
        <taxon>Bacteria</taxon>
        <taxon>Pseudomonadati</taxon>
        <taxon>Pseudomonadota</taxon>
        <taxon>Betaproteobacteria</taxon>
        <taxon>Burkholderiales</taxon>
        <taxon>Oxalobacteraceae</taxon>
        <taxon>Telluria group</taxon>
        <taxon>Massilia</taxon>
    </lineage>
</organism>
<dbReference type="PANTHER" id="PTHR43792:SF8">
    <property type="entry name" value="[RIBOSOMAL PROTEIN US5]-ALANINE N-ACETYLTRANSFERASE"/>
    <property type="match status" value="1"/>
</dbReference>
<dbReference type="PANTHER" id="PTHR43792">
    <property type="entry name" value="GNAT FAMILY, PUTATIVE (AFU_ORTHOLOGUE AFUA_3G00765)-RELATED-RELATED"/>
    <property type="match status" value="1"/>
</dbReference>
<dbReference type="GO" id="GO:0016746">
    <property type="term" value="F:acyltransferase activity"/>
    <property type="evidence" value="ECO:0007669"/>
    <property type="project" value="UniProtKB-KW"/>
</dbReference>
<accession>A0ABT2D5I4</accession>
<dbReference type="Pfam" id="PF13302">
    <property type="entry name" value="Acetyltransf_3"/>
    <property type="match status" value="1"/>
</dbReference>
<sequence>MNAPITIDTPRTRISALATDHTALLLDYRLRNRDHLAPSEPARGAEYYTEQAVASRIAQVEAEAEAGSALHLAALDRASGQLVALCSFTNIVRGPFQACHLGFSVDHAHEGSGLMAEVAGAGINYVFDQLRLHRIMAAHMPRNERSAGLLARLGFEREGYARSYLRINGQWEDMVLLSLVDDRPGA</sequence>
<protein>
    <submittedName>
        <fullName evidence="5">GNAT family N-acetyltransferase</fullName>
        <ecNumber evidence="5">2.3.1.-</ecNumber>
    </submittedName>
</protein>
<evidence type="ECO:0000313" key="5">
    <source>
        <dbReference type="EMBL" id="MCS0661026.1"/>
    </source>
</evidence>
<evidence type="ECO:0000256" key="1">
    <source>
        <dbReference type="ARBA" id="ARBA00022679"/>
    </source>
</evidence>
<dbReference type="RefSeq" id="WP_258814224.1">
    <property type="nucleotide sequence ID" value="NZ_JANUGU010000012.1"/>
</dbReference>
<name>A0ABT2D5I4_9BURK</name>
<dbReference type="InterPro" id="IPR016181">
    <property type="entry name" value="Acyl_CoA_acyltransferase"/>
</dbReference>